<organism evidence="7 8">
    <name type="scientific">Manduca sexta</name>
    <name type="common">Tobacco hawkmoth</name>
    <name type="synonym">Tobacco hornworm</name>
    <dbReference type="NCBI Taxonomy" id="7130"/>
    <lineage>
        <taxon>Eukaryota</taxon>
        <taxon>Metazoa</taxon>
        <taxon>Ecdysozoa</taxon>
        <taxon>Arthropoda</taxon>
        <taxon>Hexapoda</taxon>
        <taxon>Insecta</taxon>
        <taxon>Pterygota</taxon>
        <taxon>Neoptera</taxon>
        <taxon>Endopterygota</taxon>
        <taxon>Lepidoptera</taxon>
        <taxon>Glossata</taxon>
        <taxon>Ditrysia</taxon>
        <taxon>Bombycoidea</taxon>
        <taxon>Sphingidae</taxon>
        <taxon>Sphinginae</taxon>
        <taxon>Sphingini</taxon>
        <taxon>Manduca</taxon>
    </lineage>
</organism>
<feature type="region of interest" description="Disordered" evidence="4">
    <location>
        <begin position="197"/>
        <end position="264"/>
    </location>
</feature>
<dbReference type="FunFam" id="2.40.40.50:FF:000001">
    <property type="entry name" value="Ubiquitin fusion degradation protein 1 homolog"/>
    <property type="match status" value="1"/>
</dbReference>
<name>A0A922CJZ1_MANSE</name>
<accession>A0A922CJZ1</accession>
<evidence type="ECO:0000313" key="7">
    <source>
        <dbReference type="EMBL" id="KAG6449735.1"/>
    </source>
</evidence>
<gene>
    <name evidence="7" type="ORF">O3G_MSEX006219</name>
</gene>
<dbReference type="Pfam" id="PF03152">
    <property type="entry name" value="UFD1_N1"/>
    <property type="match status" value="1"/>
</dbReference>
<feature type="compositionally biased region" description="Basic and acidic residues" evidence="4">
    <location>
        <begin position="197"/>
        <end position="206"/>
    </location>
</feature>
<evidence type="ECO:0000259" key="6">
    <source>
        <dbReference type="Pfam" id="PF24842"/>
    </source>
</evidence>
<feature type="domain" description="Ubiquitin fusion degradation protein UFD1 N-terminal subdomain 1" evidence="5">
    <location>
        <begin position="16"/>
        <end position="114"/>
    </location>
</feature>
<dbReference type="Proteomes" id="UP000791440">
    <property type="component" value="Unassembled WGS sequence"/>
</dbReference>
<dbReference type="EMBL" id="JH668378">
    <property type="protein sequence ID" value="KAG6449735.1"/>
    <property type="molecule type" value="Genomic_DNA"/>
</dbReference>
<evidence type="ECO:0000256" key="4">
    <source>
        <dbReference type="SAM" id="MobiDB-lite"/>
    </source>
</evidence>
<dbReference type="InterPro" id="IPR055418">
    <property type="entry name" value="UFD1_N2"/>
</dbReference>
<evidence type="ECO:0000313" key="8">
    <source>
        <dbReference type="Proteomes" id="UP000791440"/>
    </source>
</evidence>
<dbReference type="InterPro" id="IPR055417">
    <property type="entry name" value="UFD1_N1"/>
</dbReference>
<dbReference type="AlphaFoldDB" id="A0A922CJZ1"/>
<dbReference type="PANTHER" id="PTHR12555">
    <property type="entry name" value="UBIQUITIN FUSION DEGRADATON PROTEIN 1"/>
    <property type="match status" value="1"/>
</dbReference>
<dbReference type="Pfam" id="PF24842">
    <property type="entry name" value="UFD1_N2"/>
    <property type="match status" value="1"/>
</dbReference>
<dbReference type="FunFam" id="3.10.330.10:FF:000002">
    <property type="entry name" value="ubiquitin fusion degradation protein 1 homolog"/>
    <property type="match status" value="1"/>
</dbReference>
<evidence type="ECO:0000256" key="1">
    <source>
        <dbReference type="ARBA" id="ARBA00006043"/>
    </source>
</evidence>
<feature type="domain" description="Ubiquitin fusion degradation protein UFD1 N-terminal subdomain 2" evidence="6">
    <location>
        <begin position="116"/>
        <end position="190"/>
    </location>
</feature>
<keyword evidence="8" id="KW-1185">Reference proteome</keyword>
<dbReference type="InterPro" id="IPR004854">
    <property type="entry name" value="Ufd1-like"/>
</dbReference>
<evidence type="ECO:0000259" key="5">
    <source>
        <dbReference type="Pfam" id="PF03152"/>
    </source>
</evidence>
<protein>
    <recommendedName>
        <fullName evidence="3">Ubiquitin fusion degradation protein 1 homolog</fullName>
    </recommendedName>
</protein>
<reference evidence="7" key="2">
    <citation type="submission" date="2020-12" db="EMBL/GenBank/DDBJ databases">
        <authorList>
            <person name="Kanost M."/>
        </authorList>
    </citation>
    <scope>NUCLEOTIDE SEQUENCE</scope>
</reference>
<dbReference type="GO" id="GO:0036503">
    <property type="term" value="P:ERAD pathway"/>
    <property type="evidence" value="ECO:0007669"/>
    <property type="project" value="TreeGrafter"/>
</dbReference>
<dbReference type="GO" id="GO:0006511">
    <property type="term" value="P:ubiquitin-dependent protein catabolic process"/>
    <property type="evidence" value="ECO:0007669"/>
    <property type="project" value="InterPro"/>
</dbReference>
<dbReference type="GO" id="GO:0031593">
    <property type="term" value="F:polyubiquitin modification-dependent protein binding"/>
    <property type="evidence" value="ECO:0007669"/>
    <property type="project" value="TreeGrafter"/>
</dbReference>
<evidence type="ECO:0000256" key="3">
    <source>
        <dbReference type="ARBA" id="ARBA00071119"/>
    </source>
</evidence>
<comment type="similarity">
    <text evidence="1">Belongs to the UFD1 family.</text>
</comment>
<comment type="caution">
    <text evidence="7">The sequence shown here is derived from an EMBL/GenBank/DDBJ whole genome shotgun (WGS) entry which is preliminary data.</text>
</comment>
<dbReference type="PANTHER" id="PTHR12555:SF13">
    <property type="entry name" value="UBIQUITIN RECOGNITION FACTOR IN ER-ASSOCIATED DEGRADATION PROTEIN 1"/>
    <property type="match status" value="1"/>
</dbReference>
<evidence type="ECO:0000256" key="2">
    <source>
        <dbReference type="ARBA" id="ARBA00022786"/>
    </source>
</evidence>
<dbReference type="GO" id="GO:0034098">
    <property type="term" value="C:VCP-NPL4-UFD1 AAA ATPase complex"/>
    <property type="evidence" value="ECO:0007669"/>
    <property type="project" value="TreeGrafter"/>
</dbReference>
<sequence>MFQFGFNMFHEISRPFNMTYRCFSVSMLPGNERQDVERGGKIIMPPSALEQLTRLNIEYPMIFKLTNKKTKRLTHCGVLEFVADEGKVYLPHWMMANLVLEEGALIQIESVSLPVATFSKFQPLSEDFLDITNPKAVLENCLRNFSCLTTGDVIAIKYNSKVYELCVLETKPGNAVIIIECDMNVEFAPPVGYKEEEHIPRGERNSGADGMDEDPAEMMPEPSGFIAFSGEGNRLDGKKKKLTSESDSEPQSSQPRQVGYVFLL</sequence>
<proteinExistence type="inferred from homology"/>
<reference evidence="7" key="1">
    <citation type="journal article" date="2016" name="Insect Biochem. Mol. Biol.">
        <title>Multifaceted biological insights from a draft genome sequence of the tobacco hornworm moth, Manduca sexta.</title>
        <authorList>
            <person name="Kanost M.R."/>
            <person name="Arrese E.L."/>
            <person name="Cao X."/>
            <person name="Chen Y.R."/>
            <person name="Chellapilla S."/>
            <person name="Goldsmith M.R."/>
            <person name="Grosse-Wilde E."/>
            <person name="Heckel D.G."/>
            <person name="Herndon N."/>
            <person name="Jiang H."/>
            <person name="Papanicolaou A."/>
            <person name="Qu J."/>
            <person name="Soulages J.L."/>
            <person name="Vogel H."/>
            <person name="Walters J."/>
            <person name="Waterhouse R.M."/>
            <person name="Ahn S.J."/>
            <person name="Almeida F.C."/>
            <person name="An C."/>
            <person name="Aqrawi P."/>
            <person name="Bretschneider A."/>
            <person name="Bryant W.B."/>
            <person name="Bucks S."/>
            <person name="Chao H."/>
            <person name="Chevignon G."/>
            <person name="Christen J.M."/>
            <person name="Clarke D.F."/>
            <person name="Dittmer N.T."/>
            <person name="Ferguson L.C.F."/>
            <person name="Garavelou S."/>
            <person name="Gordon K.H.J."/>
            <person name="Gunaratna R.T."/>
            <person name="Han Y."/>
            <person name="Hauser F."/>
            <person name="He Y."/>
            <person name="Heidel-Fischer H."/>
            <person name="Hirsh A."/>
            <person name="Hu Y."/>
            <person name="Jiang H."/>
            <person name="Kalra D."/>
            <person name="Klinner C."/>
            <person name="Konig C."/>
            <person name="Kovar C."/>
            <person name="Kroll A.R."/>
            <person name="Kuwar S.S."/>
            <person name="Lee S.L."/>
            <person name="Lehman R."/>
            <person name="Li K."/>
            <person name="Li Z."/>
            <person name="Liang H."/>
            <person name="Lovelace S."/>
            <person name="Lu Z."/>
            <person name="Mansfield J.H."/>
            <person name="McCulloch K.J."/>
            <person name="Mathew T."/>
            <person name="Morton B."/>
            <person name="Muzny D.M."/>
            <person name="Neunemann D."/>
            <person name="Ongeri F."/>
            <person name="Pauchet Y."/>
            <person name="Pu L.L."/>
            <person name="Pyrousis I."/>
            <person name="Rao X.J."/>
            <person name="Redding A."/>
            <person name="Roesel C."/>
            <person name="Sanchez-Gracia A."/>
            <person name="Schaack S."/>
            <person name="Shukla A."/>
            <person name="Tetreau G."/>
            <person name="Wang Y."/>
            <person name="Xiong G.H."/>
            <person name="Traut W."/>
            <person name="Walsh T.K."/>
            <person name="Worley K.C."/>
            <person name="Wu D."/>
            <person name="Wu W."/>
            <person name="Wu Y.Q."/>
            <person name="Zhang X."/>
            <person name="Zou Z."/>
            <person name="Zucker H."/>
            <person name="Briscoe A.D."/>
            <person name="Burmester T."/>
            <person name="Clem R.J."/>
            <person name="Feyereisen R."/>
            <person name="Grimmelikhuijzen C.J.P."/>
            <person name="Hamodrakas S.J."/>
            <person name="Hansson B.S."/>
            <person name="Huguet E."/>
            <person name="Jermiin L.S."/>
            <person name="Lan Q."/>
            <person name="Lehman H.K."/>
            <person name="Lorenzen M."/>
            <person name="Merzendorfer H."/>
            <person name="Michalopoulos I."/>
            <person name="Morton D.B."/>
            <person name="Muthukrishnan S."/>
            <person name="Oakeshott J.G."/>
            <person name="Palmer W."/>
            <person name="Park Y."/>
            <person name="Passarelli A.L."/>
            <person name="Rozas J."/>
            <person name="Schwartz L.M."/>
            <person name="Smith W."/>
            <person name="Southgate A."/>
            <person name="Vilcinskas A."/>
            <person name="Vogt R."/>
            <person name="Wang P."/>
            <person name="Werren J."/>
            <person name="Yu X.Q."/>
            <person name="Zhou J.J."/>
            <person name="Brown S.J."/>
            <person name="Scherer S.E."/>
            <person name="Richards S."/>
            <person name="Blissard G.W."/>
        </authorList>
    </citation>
    <scope>NUCLEOTIDE SEQUENCE</scope>
</reference>
<keyword evidence="2" id="KW-0833">Ubl conjugation pathway</keyword>